<gene>
    <name evidence="8" type="ORF">HDA32_000083</name>
</gene>
<organism evidence="8 9">
    <name type="scientific">Spinactinospora alkalitolerans</name>
    <dbReference type="NCBI Taxonomy" id="687207"/>
    <lineage>
        <taxon>Bacteria</taxon>
        <taxon>Bacillati</taxon>
        <taxon>Actinomycetota</taxon>
        <taxon>Actinomycetes</taxon>
        <taxon>Streptosporangiales</taxon>
        <taxon>Nocardiopsidaceae</taxon>
        <taxon>Spinactinospora</taxon>
    </lineage>
</organism>
<keyword evidence="6" id="KW-0812">Transmembrane</keyword>
<evidence type="ECO:0000256" key="6">
    <source>
        <dbReference type="SAM" id="Phobius"/>
    </source>
</evidence>
<dbReference type="InterPro" id="IPR008271">
    <property type="entry name" value="Ser/Thr_kinase_AS"/>
</dbReference>
<feature type="compositionally biased region" description="Low complexity" evidence="5">
    <location>
        <begin position="413"/>
        <end position="428"/>
    </location>
</feature>
<feature type="domain" description="Protein kinase" evidence="7">
    <location>
        <begin position="16"/>
        <end position="269"/>
    </location>
</feature>
<feature type="compositionally biased region" description="Gly residues" evidence="5">
    <location>
        <begin position="345"/>
        <end position="369"/>
    </location>
</feature>
<dbReference type="AlphaFoldDB" id="A0A852TQL4"/>
<keyword evidence="2" id="KW-0547">Nucleotide-binding</keyword>
<evidence type="ECO:0000256" key="5">
    <source>
        <dbReference type="SAM" id="MobiDB-lite"/>
    </source>
</evidence>
<dbReference type="Gene3D" id="3.30.200.20">
    <property type="entry name" value="Phosphorylase Kinase, domain 1"/>
    <property type="match status" value="1"/>
</dbReference>
<evidence type="ECO:0000259" key="7">
    <source>
        <dbReference type="PROSITE" id="PS50011"/>
    </source>
</evidence>
<comment type="caution">
    <text evidence="8">The sequence shown here is derived from an EMBL/GenBank/DDBJ whole genome shotgun (WGS) entry which is preliminary data.</text>
</comment>
<reference evidence="8 9" key="1">
    <citation type="submission" date="2020-07" db="EMBL/GenBank/DDBJ databases">
        <title>Sequencing the genomes of 1000 actinobacteria strains.</title>
        <authorList>
            <person name="Klenk H.-P."/>
        </authorList>
    </citation>
    <scope>NUCLEOTIDE SEQUENCE [LARGE SCALE GENOMIC DNA]</scope>
    <source>
        <strain evidence="8 9">CXB654</strain>
    </source>
</reference>
<name>A0A852TQL4_9ACTN</name>
<evidence type="ECO:0000256" key="1">
    <source>
        <dbReference type="ARBA" id="ARBA00022679"/>
    </source>
</evidence>
<evidence type="ECO:0000256" key="3">
    <source>
        <dbReference type="ARBA" id="ARBA00022777"/>
    </source>
</evidence>
<dbReference type="EMBL" id="JACCCC010000001">
    <property type="protein sequence ID" value="NYE44963.1"/>
    <property type="molecule type" value="Genomic_DNA"/>
</dbReference>
<dbReference type="RefSeq" id="WP_179641268.1">
    <property type="nucleotide sequence ID" value="NZ_BAAAYY010000005.1"/>
</dbReference>
<sequence length="503" mass="51304">MTAPLRPEDPARVGEYELIARIGKGGQGVVYLGRAPGGEQVAVKVMSASWASDHRLRSRFGKEVEAAGRVAAFCTATVLDAAPGADPPYIVSEYIDGPSLREAVLREGPRRGTALDRLVIATATALVAIHQAGVVHRDFKPANVLLGPDGPRVIDFGIARTTDATITQTGSIVGTPAYMAPEQVRGREVTAAADVFAWAGVMAFAAGGTSPFQGETLAAVIDRVLHDPPHLDEVPDRLRPLLEACLDKDPARRPSAVQVLGMLVGHDPAAVAGLPVTAVLTDGYTAATSEQTRIAPTVALPVPAAAGDGDGRSDDAGPGGAGRIPEEPGPAGPTGPGRRRPVLPGGIGGPPGGPGGSGGLPGPGGPPGGGVGRRALPWVLAAVLVVIGGAAGWVLFDRIDRPPVDQGIEPVREAATTSSEPSPSASAPEPIPAGQDDAYVPSPEPHVPTEPQQTRQPSPDPGGHHEEDIGDRHHTDEPSTGTTAPDPAHGDDPDPDSGPDTGR</sequence>
<dbReference type="Proteomes" id="UP000589036">
    <property type="component" value="Unassembled WGS sequence"/>
</dbReference>
<dbReference type="Pfam" id="PF00069">
    <property type="entry name" value="Pkinase"/>
    <property type="match status" value="1"/>
</dbReference>
<keyword evidence="3 8" id="KW-0418">Kinase</keyword>
<proteinExistence type="predicted"/>
<dbReference type="PANTHER" id="PTHR43289:SF34">
    <property type="entry name" value="SERINE_THREONINE-PROTEIN KINASE YBDM-RELATED"/>
    <property type="match status" value="1"/>
</dbReference>
<evidence type="ECO:0000256" key="2">
    <source>
        <dbReference type="ARBA" id="ARBA00022741"/>
    </source>
</evidence>
<dbReference type="PROSITE" id="PS50011">
    <property type="entry name" value="PROTEIN_KINASE_DOM"/>
    <property type="match status" value="1"/>
</dbReference>
<accession>A0A852TQL4</accession>
<dbReference type="GO" id="GO:0005524">
    <property type="term" value="F:ATP binding"/>
    <property type="evidence" value="ECO:0007669"/>
    <property type="project" value="UniProtKB-KW"/>
</dbReference>
<dbReference type="GO" id="GO:0004674">
    <property type="term" value="F:protein serine/threonine kinase activity"/>
    <property type="evidence" value="ECO:0007669"/>
    <property type="project" value="TreeGrafter"/>
</dbReference>
<dbReference type="SUPFAM" id="SSF56112">
    <property type="entry name" value="Protein kinase-like (PK-like)"/>
    <property type="match status" value="1"/>
</dbReference>
<feature type="region of interest" description="Disordered" evidence="5">
    <location>
        <begin position="298"/>
        <end position="369"/>
    </location>
</feature>
<dbReference type="InterPro" id="IPR000719">
    <property type="entry name" value="Prot_kinase_dom"/>
</dbReference>
<keyword evidence="4" id="KW-0067">ATP-binding</keyword>
<evidence type="ECO:0000256" key="4">
    <source>
        <dbReference type="ARBA" id="ARBA00022840"/>
    </source>
</evidence>
<dbReference type="CDD" id="cd14014">
    <property type="entry name" value="STKc_PknB_like"/>
    <property type="match status" value="1"/>
</dbReference>
<feature type="region of interest" description="Disordered" evidence="5">
    <location>
        <begin position="412"/>
        <end position="503"/>
    </location>
</feature>
<dbReference type="PROSITE" id="PS00108">
    <property type="entry name" value="PROTEIN_KINASE_ST"/>
    <property type="match status" value="1"/>
</dbReference>
<feature type="compositionally biased region" description="Low complexity" evidence="5">
    <location>
        <begin position="298"/>
        <end position="307"/>
    </location>
</feature>
<dbReference type="InterPro" id="IPR011009">
    <property type="entry name" value="Kinase-like_dom_sf"/>
</dbReference>
<keyword evidence="9" id="KW-1185">Reference proteome</keyword>
<evidence type="ECO:0000313" key="9">
    <source>
        <dbReference type="Proteomes" id="UP000589036"/>
    </source>
</evidence>
<keyword evidence="6" id="KW-0472">Membrane</keyword>
<dbReference type="PANTHER" id="PTHR43289">
    <property type="entry name" value="MITOGEN-ACTIVATED PROTEIN KINASE KINASE KINASE 20-RELATED"/>
    <property type="match status" value="1"/>
</dbReference>
<feature type="transmembrane region" description="Helical" evidence="6">
    <location>
        <begin position="375"/>
        <end position="396"/>
    </location>
</feature>
<evidence type="ECO:0000313" key="8">
    <source>
        <dbReference type="EMBL" id="NYE44963.1"/>
    </source>
</evidence>
<dbReference type="Gene3D" id="1.10.510.10">
    <property type="entry name" value="Transferase(Phosphotransferase) domain 1"/>
    <property type="match status" value="1"/>
</dbReference>
<feature type="compositionally biased region" description="Basic and acidic residues" evidence="5">
    <location>
        <begin position="462"/>
        <end position="477"/>
    </location>
</feature>
<keyword evidence="6" id="KW-1133">Transmembrane helix</keyword>
<protein>
    <submittedName>
        <fullName evidence="8">Putative Ser/Thr protein kinase</fullName>
    </submittedName>
</protein>
<keyword evidence="1" id="KW-0808">Transferase</keyword>